<dbReference type="InterPro" id="IPR036412">
    <property type="entry name" value="HAD-like_sf"/>
</dbReference>
<dbReference type="Gene3D" id="3.40.1110.10">
    <property type="entry name" value="Calcium-transporting ATPase, cytoplasmic domain N"/>
    <property type="match status" value="1"/>
</dbReference>
<organism evidence="8 9">
    <name type="scientific">Anaeromassilibacillus senegalensis</name>
    <dbReference type="NCBI Taxonomy" id="1673717"/>
    <lineage>
        <taxon>Bacteria</taxon>
        <taxon>Bacillati</taxon>
        <taxon>Bacillota</taxon>
        <taxon>Clostridia</taxon>
        <taxon>Eubacteriales</taxon>
        <taxon>Acutalibacteraceae</taxon>
        <taxon>Anaeromassilibacillus</taxon>
    </lineage>
</organism>
<feature type="transmembrane region" description="Helical" evidence="6">
    <location>
        <begin position="753"/>
        <end position="774"/>
    </location>
</feature>
<accession>A0ABS9CM24</accession>
<feature type="domain" description="P-type ATPase A" evidence="7">
    <location>
        <begin position="111"/>
        <end position="208"/>
    </location>
</feature>
<protein>
    <submittedName>
        <fullName evidence="8">Cation-translocating P-type ATPase</fullName>
    </submittedName>
</protein>
<dbReference type="Gene3D" id="3.40.50.1000">
    <property type="entry name" value="HAD superfamily/HAD-like"/>
    <property type="match status" value="1"/>
</dbReference>
<dbReference type="Pfam" id="PF00702">
    <property type="entry name" value="Hydrolase"/>
    <property type="match status" value="1"/>
</dbReference>
<dbReference type="SFLD" id="SFLDF00027">
    <property type="entry name" value="p-type_atpase"/>
    <property type="match status" value="1"/>
</dbReference>
<evidence type="ECO:0000256" key="6">
    <source>
        <dbReference type="SAM" id="Phobius"/>
    </source>
</evidence>
<comment type="caution">
    <text evidence="8">The sequence shown here is derived from an EMBL/GenBank/DDBJ whole genome shotgun (WGS) entry which is preliminary data.</text>
</comment>
<reference evidence="8 9" key="1">
    <citation type="submission" date="2020-12" db="EMBL/GenBank/DDBJ databases">
        <title>Whole genome sequences of gut porcine anaerobes.</title>
        <authorList>
            <person name="Kubasova T."/>
            <person name="Jahodarova E."/>
            <person name="Rychlik I."/>
        </authorList>
    </citation>
    <scope>NUCLEOTIDE SEQUENCE [LARGE SCALE GENOMIC DNA]</scope>
    <source>
        <strain evidence="8 9">An867</strain>
    </source>
</reference>
<dbReference type="InterPro" id="IPR023298">
    <property type="entry name" value="ATPase_P-typ_TM_dom_sf"/>
</dbReference>
<feature type="transmembrane region" description="Helical" evidence="6">
    <location>
        <begin position="52"/>
        <end position="74"/>
    </location>
</feature>
<evidence type="ECO:0000259" key="7">
    <source>
        <dbReference type="Pfam" id="PF00122"/>
    </source>
</evidence>
<keyword evidence="9" id="KW-1185">Reference proteome</keyword>
<dbReference type="InterPro" id="IPR023299">
    <property type="entry name" value="ATPase_P-typ_cyto_dom_N"/>
</dbReference>
<proteinExistence type="predicted"/>
<feature type="transmembrane region" description="Helical" evidence="6">
    <location>
        <begin position="614"/>
        <end position="631"/>
    </location>
</feature>
<evidence type="ECO:0000256" key="5">
    <source>
        <dbReference type="ARBA" id="ARBA00023136"/>
    </source>
</evidence>
<dbReference type="SUPFAM" id="SSF81653">
    <property type="entry name" value="Calcium ATPase, transduction domain A"/>
    <property type="match status" value="1"/>
</dbReference>
<feature type="transmembrane region" description="Helical" evidence="6">
    <location>
        <begin position="637"/>
        <end position="655"/>
    </location>
</feature>
<dbReference type="InterPro" id="IPR044492">
    <property type="entry name" value="P_typ_ATPase_HD_dom"/>
</dbReference>
<dbReference type="CDD" id="cd02609">
    <property type="entry name" value="P-type_ATPase"/>
    <property type="match status" value="1"/>
</dbReference>
<dbReference type="SFLD" id="SFLDS00003">
    <property type="entry name" value="Haloacid_Dehalogenase"/>
    <property type="match status" value="1"/>
</dbReference>
<evidence type="ECO:0000256" key="1">
    <source>
        <dbReference type="ARBA" id="ARBA00004141"/>
    </source>
</evidence>
<keyword evidence="4 6" id="KW-1133">Transmembrane helix</keyword>
<feature type="transmembrane region" description="Helical" evidence="6">
    <location>
        <begin position="730"/>
        <end position="747"/>
    </location>
</feature>
<dbReference type="Gene3D" id="2.70.150.10">
    <property type="entry name" value="Calcium-transporting ATPase, cytoplasmic transduction domain A"/>
    <property type="match status" value="1"/>
</dbReference>
<evidence type="ECO:0000256" key="3">
    <source>
        <dbReference type="ARBA" id="ARBA00022967"/>
    </source>
</evidence>
<dbReference type="NCBIfam" id="TIGR01494">
    <property type="entry name" value="ATPase_P-type"/>
    <property type="match status" value="2"/>
</dbReference>
<dbReference type="RefSeq" id="WP_235323198.1">
    <property type="nucleotide sequence ID" value="NZ_JAFBIT010000001.1"/>
</dbReference>
<feature type="transmembrane region" description="Helical" evidence="6">
    <location>
        <begin position="223"/>
        <end position="242"/>
    </location>
</feature>
<dbReference type="InterPro" id="IPR059000">
    <property type="entry name" value="ATPase_P-type_domA"/>
</dbReference>
<dbReference type="InterPro" id="IPR023214">
    <property type="entry name" value="HAD_sf"/>
</dbReference>
<dbReference type="PANTHER" id="PTHR42861">
    <property type="entry name" value="CALCIUM-TRANSPORTING ATPASE"/>
    <property type="match status" value="1"/>
</dbReference>
<feature type="transmembrane region" description="Helical" evidence="6">
    <location>
        <begin position="262"/>
        <end position="285"/>
    </location>
</feature>
<dbReference type="InterPro" id="IPR018303">
    <property type="entry name" value="ATPase_P-typ_P_site"/>
</dbReference>
<dbReference type="SFLD" id="SFLDG00002">
    <property type="entry name" value="C1.7:_P-type_atpase_like"/>
    <property type="match status" value="1"/>
</dbReference>
<name>A0ABS9CM24_9FIRM</name>
<dbReference type="InterPro" id="IPR001757">
    <property type="entry name" value="P_typ_ATPase"/>
</dbReference>
<dbReference type="EMBL" id="JAFBIT010000001">
    <property type="protein sequence ID" value="MCF2652179.1"/>
    <property type="molecule type" value="Genomic_DNA"/>
</dbReference>
<dbReference type="Gene3D" id="1.20.1110.10">
    <property type="entry name" value="Calcium-transporting ATPase, transmembrane domain"/>
    <property type="match status" value="1"/>
</dbReference>
<dbReference type="SUPFAM" id="SSF81665">
    <property type="entry name" value="Calcium ATPase, transmembrane domain M"/>
    <property type="match status" value="1"/>
</dbReference>
<evidence type="ECO:0000313" key="8">
    <source>
        <dbReference type="EMBL" id="MCF2652179.1"/>
    </source>
</evidence>
<dbReference type="Pfam" id="PF00122">
    <property type="entry name" value="E1-E2_ATPase"/>
    <property type="match status" value="1"/>
</dbReference>
<evidence type="ECO:0000256" key="4">
    <source>
        <dbReference type="ARBA" id="ARBA00022989"/>
    </source>
</evidence>
<keyword evidence="3" id="KW-1278">Translocase</keyword>
<feature type="transmembrane region" description="Helical" evidence="6">
    <location>
        <begin position="705"/>
        <end position="723"/>
    </location>
</feature>
<dbReference type="PRINTS" id="PR00119">
    <property type="entry name" value="CATATPASE"/>
</dbReference>
<sequence length="820" mass="89786">MEKPETQRAGRLPGSPPNLETGLTAAQVQTRIAQGLVNADDGIKTKTEKQIILENTFTFFNILNFVLALFVLLVGSFKNLLFLGVIFSNTIIGSFQGIRAKRTIDKLSLISAPKVTVLRDGALQTIAVSEIVLDDVMHLSNGQQICADAIICDGEVEVNESLITGESDPVVKRAGDELLSGSFIVSGSCYAQVEHIGSENYANRIANDAKYIKKAHSEILHSLDFIVKTLGFTLIPIGLLLFSKQFFILHDTLKDAVVSTVAAMLGMIPEGLILLTSVVFAVSVLRLSKYKTLVQDLYCTESLARVDVLCLDKTGTITEGTMQVDELIPLEGFTEQDMTEALTALINVLSDDNPTSNAVKARFTGETSWTATETVAFSSARKWSGASFAAHGTYVMGAGEFILRDHFDTLREQTEAYAARGERVLLLARTDSAFLEGKALPDDLQPVGLIAISDKIRAEAPETLRYFAEQGVTLKVISGDNAVTVSNIAQKAGLAGAENYCDASTLETEADAAAAIEQYTVFGRVTPQQKLQFVKALKENGHTVAMTGDGVNDVLALKEADCSIAMASGSDAARTVSNLVLLDSNFASMPQVVKEGRRSINNLQRSASLFLQKTIYSTVLSVLFIFLSASYPFEPIQLTFISTLTIGIPSFILALEPNRDRVRGSFLTNVLKKSFPSALTMVLGVLFLCLFQQPLGLSSEQVSTLSVIVAFTVGFMLMFKLCVPFNALRGVLFGAMLAAFFLGYIFFMDIFSMVPLSASMLFVLVPLLLVLIVFMMQTNHFMEHIAEKYTKRFLSDRLFKKHRMQNKKTRKEFRRSKQKN</sequence>
<dbReference type="PRINTS" id="PR00120">
    <property type="entry name" value="HATPASE"/>
</dbReference>
<evidence type="ECO:0000313" key="9">
    <source>
        <dbReference type="Proteomes" id="UP001299220"/>
    </source>
</evidence>
<feature type="transmembrane region" description="Helical" evidence="6">
    <location>
        <begin position="80"/>
        <end position="98"/>
    </location>
</feature>
<dbReference type="PROSITE" id="PS00154">
    <property type="entry name" value="ATPASE_E1_E2"/>
    <property type="match status" value="1"/>
</dbReference>
<dbReference type="SUPFAM" id="SSF56784">
    <property type="entry name" value="HAD-like"/>
    <property type="match status" value="1"/>
</dbReference>
<dbReference type="Proteomes" id="UP001299220">
    <property type="component" value="Unassembled WGS sequence"/>
</dbReference>
<keyword evidence="5 6" id="KW-0472">Membrane</keyword>
<comment type="subcellular location">
    <subcellularLocation>
        <location evidence="1">Membrane</location>
        <topology evidence="1">Multi-pass membrane protein</topology>
    </subcellularLocation>
</comment>
<evidence type="ECO:0000256" key="2">
    <source>
        <dbReference type="ARBA" id="ARBA00022692"/>
    </source>
</evidence>
<dbReference type="InterPro" id="IPR008250">
    <property type="entry name" value="ATPase_P-typ_transduc_dom_A_sf"/>
</dbReference>
<feature type="transmembrane region" description="Helical" evidence="6">
    <location>
        <begin position="675"/>
        <end position="693"/>
    </location>
</feature>
<keyword evidence="2 6" id="KW-0812">Transmembrane</keyword>
<gene>
    <name evidence="8" type="ORF">JQM67_06160</name>
</gene>